<comment type="caution">
    <text evidence="1">The sequence shown here is derived from an EMBL/GenBank/DDBJ whole genome shotgun (WGS) entry which is preliminary data.</text>
</comment>
<evidence type="ECO:0000313" key="1">
    <source>
        <dbReference type="EMBL" id="MBK1670096.1"/>
    </source>
</evidence>
<gene>
    <name evidence="1" type="ORF">CKO28_18840</name>
</gene>
<dbReference type="Proteomes" id="UP001296873">
    <property type="component" value="Unassembled WGS sequence"/>
</dbReference>
<dbReference type="RefSeq" id="WP_200342446.1">
    <property type="nucleotide sequence ID" value="NZ_NRRL01000074.1"/>
</dbReference>
<sequence length="105" mass="11702">MRFRSSERPGFSYQITDHGLVDPATGMRPRIDWVDHKSRGSAASVELAGRRFEIDFDDNAGNEAWSRLSHEQKAESIVAEVGDLLADDDRRECYGLDPLPAAKPA</sequence>
<organism evidence="1 2">
    <name type="scientific">Rhodovibrio sodomensis</name>
    <dbReference type="NCBI Taxonomy" id="1088"/>
    <lineage>
        <taxon>Bacteria</taxon>
        <taxon>Pseudomonadati</taxon>
        <taxon>Pseudomonadota</taxon>
        <taxon>Alphaproteobacteria</taxon>
        <taxon>Rhodospirillales</taxon>
        <taxon>Rhodovibrionaceae</taxon>
        <taxon>Rhodovibrio</taxon>
    </lineage>
</organism>
<accession>A0ABS1DHZ0</accession>
<reference evidence="1 2" key="1">
    <citation type="journal article" date="2020" name="Microorganisms">
        <title>Osmotic Adaptation and Compatible Solute Biosynthesis of Phototrophic Bacteria as Revealed from Genome Analyses.</title>
        <authorList>
            <person name="Imhoff J.F."/>
            <person name="Rahn T."/>
            <person name="Kunzel S."/>
            <person name="Keller A."/>
            <person name="Neulinger S.C."/>
        </authorList>
    </citation>
    <scope>NUCLEOTIDE SEQUENCE [LARGE SCALE GENOMIC DNA]</scope>
    <source>
        <strain evidence="1 2">DSM 9895</strain>
    </source>
</reference>
<dbReference type="EMBL" id="NRRL01000074">
    <property type="protein sequence ID" value="MBK1670096.1"/>
    <property type="molecule type" value="Genomic_DNA"/>
</dbReference>
<protein>
    <submittedName>
        <fullName evidence="1">Uncharacterized protein</fullName>
    </submittedName>
</protein>
<evidence type="ECO:0000313" key="2">
    <source>
        <dbReference type="Proteomes" id="UP001296873"/>
    </source>
</evidence>
<name>A0ABS1DHZ0_9PROT</name>
<keyword evidence="2" id="KW-1185">Reference proteome</keyword>
<proteinExistence type="predicted"/>